<keyword evidence="6 7" id="KW-0472">Membrane</keyword>
<evidence type="ECO:0000256" key="5">
    <source>
        <dbReference type="ARBA" id="ARBA00022989"/>
    </source>
</evidence>
<dbReference type="InterPro" id="IPR020846">
    <property type="entry name" value="MFS_dom"/>
</dbReference>
<evidence type="ECO:0000256" key="2">
    <source>
        <dbReference type="ARBA" id="ARBA00022448"/>
    </source>
</evidence>
<evidence type="ECO:0000256" key="1">
    <source>
        <dbReference type="ARBA" id="ARBA00004651"/>
    </source>
</evidence>
<feature type="transmembrane region" description="Helical" evidence="7">
    <location>
        <begin position="142"/>
        <end position="163"/>
    </location>
</feature>
<dbReference type="CDD" id="cd17324">
    <property type="entry name" value="MFS_NepI_like"/>
    <property type="match status" value="1"/>
</dbReference>
<dbReference type="Pfam" id="PF07690">
    <property type="entry name" value="MFS_1"/>
    <property type="match status" value="1"/>
</dbReference>
<dbReference type="SUPFAM" id="SSF103473">
    <property type="entry name" value="MFS general substrate transporter"/>
    <property type="match status" value="1"/>
</dbReference>
<feature type="transmembrane region" description="Helical" evidence="7">
    <location>
        <begin position="401"/>
        <end position="421"/>
    </location>
</feature>
<dbReference type="InterPro" id="IPR050189">
    <property type="entry name" value="MFS_Efflux_Transporters"/>
</dbReference>
<proteinExistence type="predicted"/>
<dbReference type="GO" id="GO:0005886">
    <property type="term" value="C:plasma membrane"/>
    <property type="evidence" value="ECO:0007669"/>
    <property type="project" value="UniProtKB-SubCell"/>
</dbReference>
<dbReference type="InterPro" id="IPR011701">
    <property type="entry name" value="MFS"/>
</dbReference>
<evidence type="ECO:0000256" key="4">
    <source>
        <dbReference type="ARBA" id="ARBA00022692"/>
    </source>
</evidence>
<feature type="transmembrane region" description="Helical" evidence="7">
    <location>
        <begin position="170"/>
        <end position="192"/>
    </location>
</feature>
<feature type="transmembrane region" description="Helical" evidence="7">
    <location>
        <begin position="47"/>
        <end position="72"/>
    </location>
</feature>
<keyword evidence="3" id="KW-1003">Cell membrane</keyword>
<dbReference type="PANTHER" id="PTHR43124:SF8">
    <property type="entry name" value="INNER MEMBRANE TRANSPORT PROTEIN YDHP"/>
    <property type="match status" value="1"/>
</dbReference>
<keyword evidence="5 7" id="KW-1133">Transmembrane helix</keyword>
<dbReference type="PROSITE" id="PS50850">
    <property type="entry name" value="MFS"/>
    <property type="match status" value="1"/>
</dbReference>
<evidence type="ECO:0000259" key="8">
    <source>
        <dbReference type="PROSITE" id="PS50850"/>
    </source>
</evidence>
<feature type="transmembrane region" description="Helical" evidence="7">
    <location>
        <begin position="244"/>
        <end position="265"/>
    </location>
</feature>
<dbReference type="Gene3D" id="1.20.1250.20">
    <property type="entry name" value="MFS general substrate transporter like domains"/>
    <property type="match status" value="2"/>
</dbReference>
<protein>
    <submittedName>
        <fullName evidence="9">MFS transporter</fullName>
    </submittedName>
</protein>
<feature type="domain" description="Major facilitator superfamily (MFS) profile" evidence="8">
    <location>
        <begin position="46"/>
        <end position="425"/>
    </location>
</feature>
<feature type="transmembrane region" description="Helical" evidence="7">
    <location>
        <begin position="307"/>
        <end position="326"/>
    </location>
</feature>
<sequence length="437" mass="46530">MTFWWVGHFKVGSCAWVANQYNHYLSRKQPKTREVIMTKKISPAMTLLALAISAFAIGSTEFISVGLMPLLVQSFHVSLAQAGLTVSVYALGIMVGAPVMTLLTGQINRHTLMVIIMLLFILGNLVAAFAPVFSILLAGRVIAALAHGIFMTVASVIAADVVAPSKRASAIAVMFTGLTVATVTGVPLGTMIGQLGGWRWSFIFISLIGVLGLLADFLLVPRNLPLPSKATARGILRVLGNPQLLVALLVTALGYGGTFVAYTYLSPLLEQKMGWSASAVVVILVVYGLMVALGNTMGGRWANAKPLAALLKMFTGLFVTLLVLSVTANSQWLGLLTVLAMGFFAFMNVPGLQLYIVQLAEKYTPQDITMASALNIAAFNVGIALGSGIGGQVTSHLGLGWTPLFGAGMVALSIGLTLWLIRLARPVKRLIHKFNQY</sequence>
<gene>
    <name evidence="9" type="ORF">EGT51_03155</name>
</gene>
<feature type="transmembrane region" description="Helical" evidence="7">
    <location>
        <begin position="332"/>
        <end position="356"/>
    </location>
</feature>
<reference evidence="9 10" key="1">
    <citation type="submission" date="2018-10" db="EMBL/GenBank/DDBJ databases">
        <title>Lactobacillus sp. R7 and Lactobacillus sp. R19 isolated from fermented mustard green product of Taiwan.</title>
        <authorList>
            <person name="Lin S.-T."/>
        </authorList>
    </citation>
    <scope>NUCLEOTIDE SEQUENCE [LARGE SCALE GENOMIC DNA]</scope>
    <source>
        <strain evidence="9 10">BCRC 81129</strain>
    </source>
</reference>
<dbReference type="AlphaFoldDB" id="A0A4Z0JDS1"/>
<comment type="subcellular location">
    <subcellularLocation>
        <location evidence="1">Cell membrane</location>
        <topology evidence="1">Multi-pass membrane protein</topology>
    </subcellularLocation>
</comment>
<keyword evidence="4 7" id="KW-0812">Transmembrane</keyword>
<dbReference type="PANTHER" id="PTHR43124">
    <property type="entry name" value="PURINE EFFLUX PUMP PBUE"/>
    <property type="match status" value="1"/>
</dbReference>
<evidence type="ECO:0000313" key="9">
    <source>
        <dbReference type="EMBL" id="TGD19869.1"/>
    </source>
</evidence>
<dbReference type="EMBL" id="RKLX01000003">
    <property type="protein sequence ID" value="TGD19869.1"/>
    <property type="molecule type" value="Genomic_DNA"/>
</dbReference>
<dbReference type="Proteomes" id="UP000297348">
    <property type="component" value="Unassembled WGS sequence"/>
</dbReference>
<evidence type="ECO:0000313" key="10">
    <source>
        <dbReference type="Proteomes" id="UP000297348"/>
    </source>
</evidence>
<evidence type="ECO:0000256" key="3">
    <source>
        <dbReference type="ARBA" id="ARBA00022475"/>
    </source>
</evidence>
<organism evidence="9 10">
    <name type="scientific">Levilactobacillus suantsaiihabitans</name>
    <dbReference type="NCBI Taxonomy" id="2487722"/>
    <lineage>
        <taxon>Bacteria</taxon>
        <taxon>Bacillati</taxon>
        <taxon>Bacillota</taxon>
        <taxon>Bacilli</taxon>
        <taxon>Lactobacillales</taxon>
        <taxon>Lactobacillaceae</taxon>
        <taxon>Levilactobacillus</taxon>
    </lineage>
</organism>
<feature type="transmembrane region" description="Helical" evidence="7">
    <location>
        <begin position="198"/>
        <end position="219"/>
    </location>
</feature>
<keyword evidence="2" id="KW-0813">Transport</keyword>
<accession>A0A4Z0JDS1</accession>
<feature type="transmembrane region" description="Helical" evidence="7">
    <location>
        <begin position="112"/>
        <end position="136"/>
    </location>
</feature>
<comment type="caution">
    <text evidence="9">The sequence shown here is derived from an EMBL/GenBank/DDBJ whole genome shotgun (WGS) entry which is preliminary data.</text>
</comment>
<feature type="transmembrane region" description="Helical" evidence="7">
    <location>
        <begin position="368"/>
        <end position="389"/>
    </location>
</feature>
<feature type="transmembrane region" description="Helical" evidence="7">
    <location>
        <begin position="277"/>
        <end position="295"/>
    </location>
</feature>
<dbReference type="InterPro" id="IPR036259">
    <property type="entry name" value="MFS_trans_sf"/>
</dbReference>
<feature type="transmembrane region" description="Helical" evidence="7">
    <location>
        <begin position="78"/>
        <end position="100"/>
    </location>
</feature>
<dbReference type="GO" id="GO:0022857">
    <property type="term" value="F:transmembrane transporter activity"/>
    <property type="evidence" value="ECO:0007669"/>
    <property type="project" value="InterPro"/>
</dbReference>
<keyword evidence="10" id="KW-1185">Reference proteome</keyword>
<dbReference type="OrthoDB" id="9788453at2"/>
<evidence type="ECO:0000256" key="7">
    <source>
        <dbReference type="SAM" id="Phobius"/>
    </source>
</evidence>
<name>A0A4Z0JDS1_9LACO</name>
<evidence type="ECO:0000256" key="6">
    <source>
        <dbReference type="ARBA" id="ARBA00023136"/>
    </source>
</evidence>